<name>K6C8U0_SCHAZ</name>
<reference evidence="1 2" key="1">
    <citation type="journal article" date="2012" name="Front. Microbiol.">
        <title>Redundancy and modularity in membrane-associated dissimilatory nitrate reduction in Bacillus.</title>
        <authorList>
            <person name="Heylen K."/>
            <person name="Keltjens J."/>
        </authorList>
    </citation>
    <scope>NUCLEOTIDE SEQUENCE [LARGE SCALE GENOMIC DNA]</scope>
    <source>
        <strain evidence="1 2">LMG 9581</strain>
    </source>
</reference>
<evidence type="ECO:0000313" key="2">
    <source>
        <dbReference type="Proteomes" id="UP000006315"/>
    </source>
</evidence>
<dbReference type="STRING" id="1131731.BAZO_08471"/>
<evidence type="ECO:0000313" key="1">
    <source>
        <dbReference type="EMBL" id="EKN67510.1"/>
    </source>
</evidence>
<organism evidence="1 2">
    <name type="scientific">Schinkia azotoformans LMG 9581</name>
    <dbReference type="NCBI Taxonomy" id="1131731"/>
    <lineage>
        <taxon>Bacteria</taxon>
        <taxon>Bacillati</taxon>
        <taxon>Bacillota</taxon>
        <taxon>Bacilli</taxon>
        <taxon>Bacillales</taxon>
        <taxon>Bacillaceae</taxon>
        <taxon>Calidifontibacillus/Schinkia group</taxon>
        <taxon>Schinkia</taxon>
    </lineage>
</organism>
<keyword evidence="2" id="KW-1185">Reference proteome</keyword>
<dbReference type="PATRIC" id="fig|1131731.3.peg.1769"/>
<sequence>MEIQLKESPLGFLYEETEIKTDAQIAMIKKFYDWKYHTELKYKKAKIIAEVYDYLDNFVEDYNGDIIFEYEDNQITVQAVNGVAEIDFVADEGLECTVRTVIPNFRNGEVTFNV</sequence>
<dbReference type="AlphaFoldDB" id="K6C8U0"/>
<dbReference type="Proteomes" id="UP000006315">
    <property type="component" value="Unassembled WGS sequence"/>
</dbReference>
<accession>K6C8U0</accession>
<proteinExistence type="predicted"/>
<dbReference type="EMBL" id="AJLR01000046">
    <property type="protein sequence ID" value="EKN67510.1"/>
    <property type="molecule type" value="Genomic_DNA"/>
</dbReference>
<protein>
    <submittedName>
        <fullName evidence="1">Uncharacterized protein</fullName>
    </submittedName>
</protein>
<gene>
    <name evidence="1" type="ORF">BAZO_08471</name>
</gene>
<dbReference type="RefSeq" id="WP_003330961.1">
    <property type="nucleotide sequence ID" value="NZ_AJLR01000046.1"/>
</dbReference>
<comment type="caution">
    <text evidence="1">The sequence shown here is derived from an EMBL/GenBank/DDBJ whole genome shotgun (WGS) entry which is preliminary data.</text>
</comment>